<dbReference type="Proteomes" id="UP001433268">
    <property type="component" value="Unassembled WGS sequence"/>
</dbReference>
<accession>A0ABR1X3D7</accession>
<keyword evidence="3" id="KW-1185">Reference proteome</keyword>
<dbReference type="GeneID" id="92042258"/>
<feature type="compositionally biased region" description="Low complexity" evidence="1">
    <location>
        <begin position="314"/>
        <end position="340"/>
    </location>
</feature>
<feature type="compositionally biased region" description="Polar residues" evidence="1">
    <location>
        <begin position="199"/>
        <end position="212"/>
    </location>
</feature>
<feature type="region of interest" description="Disordered" evidence="1">
    <location>
        <begin position="280"/>
        <end position="340"/>
    </location>
</feature>
<gene>
    <name evidence="2" type="ORF">PG997_004883</name>
</gene>
<sequence length="518" mass="56541">METEEEPIPSVPSSPEIKCEPLDEDFDCIMPLGTAQAAAVHGLAPQQGTAVDSPVYLKQHSGHHENLAPFTNAVFRPHLAGPPGSPLMFRVPASSTAQQLQPGRPWSPAAPVAGPSEHAREIAFFHETLRQLDPCEATPPPFIHIMAKASMRDPEIAMNIERRRVQKSPNPTSQALEVPSATQATPQLVPQPANEPSIAGSQTMHTQNSCNPTDYYSNFTQAAQQKDSVWDNVQHVANSQVSAEGDSRGEKDVANKNTYGELDISHGVSDQLASDVLEKATTQPDSPAQQNDFHPKPLQIISPPRSRGRGTPFVASSGAPVGSSPAAPEVAPNTLGTRPFPITPPIPTPIAEGHDEPFSMRKDAPVDFTWMVDQAEAELGRTGKYDHDTPTRRRSRAVLAASQIGRLLKNLDGKMGRHTSFRNRVHILTVMREIIQAVLETPTRRTTSSDAGDEAQTYLAHYQALFLAAVDKMTPSQRDRLKILEGGLWMRELLDTARLAEWMGVSEDLEQAIIRIDC</sequence>
<feature type="compositionally biased region" description="Polar residues" evidence="1">
    <location>
        <begin position="167"/>
        <end position="188"/>
    </location>
</feature>
<evidence type="ECO:0000256" key="1">
    <source>
        <dbReference type="SAM" id="MobiDB-lite"/>
    </source>
</evidence>
<feature type="region of interest" description="Disordered" evidence="1">
    <location>
        <begin position="164"/>
        <end position="212"/>
    </location>
</feature>
<protein>
    <submittedName>
        <fullName evidence="2">Uncharacterized protein</fullName>
    </submittedName>
</protein>
<feature type="compositionally biased region" description="Polar residues" evidence="1">
    <location>
        <begin position="280"/>
        <end position="292"/>
    </location>
</feature>
<evidence type="ECO:0000313" key="3">
    <source>
        <dbReference type="Proteomes" id="UP001433268"/>
    </source>
</evidence>
<reference evidence="2 3" key="1">
    <citation type="submission" date="2023-01" db="EMBL/GenBank/DDBJ databases">
        <title>Analysis of 21 Apiospora genomes using comparative genomics revels a genus with tremendous synthesis potential of carbohydrate active enzymes and secondary metabolites.</title>
        <authorList>
            <person name="Sorensen T."/>
        </authorList>
    </citation>
    <scope>NUCLEOTIDE SEQUENCE [LARGE SCALE GENOMIC DNA]</scope>
    <source>
        <strain evidence="2 3">CBS 114990</strain>
    </source>
</reference>
<name>A0ABR1X3D7_9PEZI</name>
<dbReference type="EMBL" id="JAQQWN010000004">
    <property type="protein sequence ID" value="KAK8089922.1"/>
    <property type="molecule type" value="Genomic_DNA"/>
</dbReference>
<organism evidence="2 3">
    <name type="scientific">Apiospora hydei</name>
    <dbReference type="NCBI Taxonomy" id="1337664"/>
    <lineage>
        <taxon>Eukaryota</taxon>
        <taxon>Fungi</taxon>
        <taxon>Dikarya</taxon>
        <taxon>Ascomycota</taxon>
        <taxon>Pezizomycotina</taxon>
        <taxon>Sordariomycetes</taxon>
        <taxon>Xylariomycetidae</taxon>
        <taxon>Amphisphaeriales</taxon>
        <taxon>Apiosporaceae</taxon>
        <taxon>Apiospora</taxon>
    </lineage>
</organism>
<proteinExistence type="predicted"/>
<comment type="caution">
    <text evidence="2">The sequence shown here is derived from an EMBL/GenBank/DDBJ whole genome shotgun (WGS) entry which is preliminary data.</text>
</comment>
<evidence type="ECO:0000313" key="2">
    <source>
        <dbReference type="EMBL" id="KAK8089922.1"/>
    </source>
</evidence>
<dbReference type="RefSeq" id="XP_066672816.1">
    <property type="nucleotide sequence ID" value="XM_066809198.1"/>
</dbReference>